<dbReference type="InterPro" id="IPR036291">
    <property type="entry name" value="NAD(P)-bd_dom_sf"/>
</dbReference>
<dbReference type="Gene3D" id="3.40.50.720">
    <property type="entry name" value="NAD(P)-binding Rossmann-like Domain"/>
    <property type="match status" value="2"/>
</dbReference>
<dbReference type="OrthoDB" id="10400110at2759"/>
<dbReference type="Pfam" id="PF00106">
    <property type="entry name" value="adh_short"/>
    <property type="match status" value="1"/>
</dbReference>
<dbReference type="FunFam" id="3.40.50.720:FF:000084">
    <property type="entry name" value="Short-chain dehydrogenase reductase"/>
    <property type="match status" value="1"/>
</dbReference>
<accession>A0A7R9QTE0</accession>
<reference evidence="2" key="1">
    <citation type="submission" date="2020-11" db="EMBL/GenBank/DDBJ databases">
        <authorList>
            <person name="Tran Van P."/>
        </authorList>
    </citation>
    <scope>NUCLEOTIDE SEQUENCE</scope>
</reference>
<dbReference type="PRINTS" id="PR00081">
    <property type="entry name" value="GDHRDH"/>
</dbReference>
<evidence type="ECO:0000256" key="1">
    <source>
        <dbReference type="RuleBase" id="RU000363"/>
    </source>
</evidence>
<dbReference type="InterPro" id="IPR002347">
    <property type="entry name" value="SDR_fam"/>
</dbReference>
<name>A0A7R9QTE0_9ACAR</name>
<dbReference type="EMBL" id="OC927001">
    <property type="protein sequence ID" value="CAD7656997.1"/>
    <property type="molecule type" value="Genomic_DNA"/>
</dbReference>
<dbReference type="Pfam" id="PF13561">
    <property type="entry name" value="adh_short_C2"/>
    <property type="match status" value="1"/>
</dbReference>
<dbReference type="EMBL" id="CAJPVJ010012176">
    <property type="protein sequence ID" value="CAG2174184.1"/>
    <property type="molecule type" value="Genomic_DNA"/>
</dbReference>
<sequence length="395" mass="42175">MPTHIFTGKVVLVTGSSSGIGEGITKLFSILGANVVVTGRKEADVQRVAKEVQELSPKKLKPLEVVGDLTKTEFIATLIANTIKTFGKLDVLVNNAGIFTTTNITQKDLMQAWDQVFNTDLRAIVELIHESVPHLEKTNGTIIDISSVVVLVTGSSSGIGEGITKLFSILGANVVVTGRKEADVQRVAKEVQELSPKKLKPLEVVGDLTKTEVINTLIANTIKTFGKLDVLVNNAGIMKSINITQTDLMQAWDQVFAIDLRAVVELIHESVPHLEKTNGTIIDISSVGAIAPYALNLAYGPAKAALDMLTRVLALELGPKGIRVNAVNPGTTQTTDKVDPLYDLIKKITPLRRVGQPLDIAKGVVFLASSDASFITGANLVVDGGVVYNMGALNI</sequence>
<dbReference type="AlphaFoldDB" id="A0A7R9QTE0"/>
<dbReference type="PRINTS" id="PR00080">
    <property type="entry name" value="SDRFAMILY"/>
</dbReference>
<dbReference type="PANTHER" id="PTHR43975">
    <property type="entry name" value="ZGC:101858"/>
    <property type="match status" value="1"/>
</dbReference>
<comment type="similarity">
    <text evidence="1">Belongs to the short-chain dehydrogenases/reductases (SDR) family.</text>
</comment>
<keyword evidence="3" id="KW-1185">Reference proteome</keyword>
<evidence type="ECO:0000313" key="3">
    <source>
        <dbReference type="Proteomes" id="UP000728032"/>
    </source>
</evidence>
<proteinExistence type="inferred from homology"/>
<dbReference type="PANTHER" id="PTHR43975:SF2">
    <property type="entry name" value="EG:BACR7A4.14 PROTEIN-RELATED"/>
    <property type="match status" value="1"/>
</dbReference>
<organism evidence="2">
    <name type="scientific">Oppiella nova</name>
    <dbReference type="NCBI Taxonomy" id="334625"/>
    <lineage>
        <taxon>Eukaryota</taxon>
        <taxon>Metazoa</taxon>
        <taxon>Ecdysozoa</taxon>
        <taxon>Arthropoda</taxon>
        <taxon>Chelicerata</taxon>
        <taxon>Arachnida</taxon>
        <taxon>Acari</taxon>
        <taxon>Acariformes</taxon>
        <taxon>Sarcoptiformes</taxon>
        <taxon>Oribatida</taxon>
        <taxon>Brachypylina</taxon>
        <taxon>Oppioidea</taxon>
        <taxon>Oppiidae</taxon>
        <taxon>Oppiella</taxon>
    </lineage>
</organism>
<dbReference type="Proteomes" id="UP000728032">
    <property type="component" value="Unassembled WGS sequence"/>
</dbReference>
<protein>
    <submittedName>
        <fullName evidence="2">Uncharacterized protein</fullName>
    </submittedName>
</protein>
<evidence type="ECO:0000313" key="2">
    <source>
        <dbReference type="EMBL" id="CAD7656997.1"/>
    </source>
</evidence>
<gene>
    <name evidence="2" type="ORF">ONB1V03_LOCUS13632</name>
</gene>
<dbReference type="SUPFAM" id="SSF51735">
    <property type="entry name" value="NAD(P)-binding Rossmann-fold domains"/>
    <property type="match status" value="2"/>
</dbReference>